<sequence>MNEIKNKEELKNLLESLRASNYSHIPKNLLSLILDELALNSDNAKALEKINGLVHEHLKK</sequence>
<evidence type="ECO:0000313" key="3">
    <source>
        <dbReference type="Proteomes" id="UP000436803"/>
    </source>
</evidence>
<reference evidence="3 4" key="1">
    <citation type="journal article" date="2019" name="Nat. Med.">
        <title>A library of human gut bacterial isolates paired with longitudinal multiomics data enables mechanistic microbiome research.</title>
        <authorList>
            <person name="Poyet M."/>
            <person name="Groussin M."/>
            <person name="Gibbons S.M."/>
            <person name="Avila-Pacheco J."/>
            <person name="Jiang X."/>
            <person name="Kearney S.M."/>
            <person name="Perrotta A.R."/>
            <person name="Berdy B."/>
            <person name="Zhao S."/>
            <person name="Lieberman T.D."/>
            <person name="Swanson P.K."/>
            <person name="Smith M."/>
            <person name="Roesemann S."/>
            <person name="Alexander J.E."/>
            <person name="Rich S.A."/>
            <person name="Livny J."/>
            <person name="Vlamakis H."/>
            <person name="Clish C."/>
            <person name="Bullock K."/>
            <person name="Deik A."/>
            <person name="Scott J."/>
            <person name="Pierce K.A."/>
            <person name="Xavier R.J."/>
            <person name="Alm E.J."/>
        </authorList>
    </citation>
    <scope>NUCLEOTIDE SEQUENCE [LARGE SCALE GENOMIC DNA]</scope>
    <source>
        <strain evidence="1 4">BIOML-A106</strain>
        <strain evidence="2 3">BIOML-A7</strain>
    </source>
</reference>
<proteinExistence type="predicted"/>
<dbReference type="Proteomes" id="UP000436803">
    <property type="component" value="Unassembled WGS sequence"/>
</dbReference>
<dbReference type="AlphaFoldDB" id="A0A5M5P563"/>
<evidence type="ECO:0000313" key="2">
    <source>
        <dbReference type="EMBL" id="KAA5172966.1"/>
    </source>
</evidence>
<evidence type="ECO:0000313" key="4">
    <source>
        <dbReference type="Proteomes" id="UP000479773"/>
    </source>
</evidence>
<dbReference type="EMBL" id="VWEQ01000004">
    <property type="protein sequence ID" value="KAA4754653.1"/>
    <property type="molecule type" value="Genomic_DNA"/>
</dbReference>
<gene>
    <name evidence="2" type="ORF">F2Z29_13120</name>
    <name evidence="1" type="ORF">F3B44_06160</name>
</gene>
<name>A0A5M5P563_BACFG</name>
<evidence type="ECO:0000313" key="1">
    <source>
        <dbReference type="EMBL" id="KAA4754653.1"/>
    </source>
</evidence>
<comment type="caution">
    <text evidence="1">The sequence shown here is derived from an EMBL/GenBank/DDBJ whole genome shotgun (WGS) entry which is preliminary data.</text>
</comment>
<accession>A0A5M5P563</accession>
<organism evidence="1 4">
    <name type="scientific">Bacteroides fragilis</name>
    <dbReference type="NCBI Taxonomy" id="817"/>
    <lineage>
        <taxon>Bacteria</taxon>
        <taxon>Pseudomonadati</taxon>
        <taxon>Bacteroidota</taxon>
        <taxon>Bacteroidia</taxon>
        <taxon>Bacteroidales</taxon>
        <taxon>Bacteroidaceae</taxon>
        <taxon>Bacteroides</taxon>
    </lineage>
</organism>
<dbReference type="Proteomes" id="UP000479773">
    <property type="component" value="Unassembled WGS sequence"/>
</dbReference>
<dbReference type="EMBL" id="VWAW01000010">
    <property type="protein sequence ID" value="KAA5172966.1"/>
    <property type="molecule type" value="Genomic_DNA"/>
</dbReference>
<protein>
    <submittedName>
        <fullName evidence="1">Uncharacterized protein</fullName>
    </submittedName>
</protein>